<feature type="region of interest" description="Disordered" evidence="1">
    <location>
        <begin position="49"/>
        <end position="96"/>
    </location>
</feature>
<protein>
    <submittedName>
        <fullName evidence="2">Uncharacterized protein</fullName>
    </submittedName>
</protein>
<keyword evidence="3" id="KW-1185">Reference proteome</keyword>
<feature type="non-terminal residue" evidence="2">
    <location>
        <position position="96"/>
    </location>
</feature>
<dbReference type="Proteomes" id="UP001596175">
    <property type="component" value="Unassembled WGS sequence"/>
</dbReference>
<dbReference type="RefSeq" id="WP_378021649.1">
    <property type="nucleotide sequence ID" value="NZ_JBHSKG010000007.1"/>
</dbReference>
<comment type="caution">
    <text evidence="2">The sequence shown here is derived from an EMBL/GenBank/DDBJ whole genome shotgun (WGS) entry which is preliminary data.</text>
</comment>
<feature type="compositionally biased region" description="Gly residues" evidence="1">
    <location>
        <begin position="49"/>
        <end position="68"/>
    </location>
</feature>
<organism evidence="2 3">
    <name type="scientific">Actinomycetospora rhizophila</name>
    <dbReference type="NCBI Taxonomy" id="1416876"/>
    <lineage>
        <taxon>Bacteria</taxon>
        <taxon>Bacillati</taxon>
        <taxon>Actinomycetota</taxon>
        <taxon>Actinomycetes</taxon>
        <taxon>Pseudonocardiales</taxon>
        <taxon>Pseudonocardiaceae</taxon>
        <taxon>Actinomycetospora</taxon>
    </lineage>
</organism>
<reference evidence="3" key="1">
    <citation type="journal article" date="2019" name="Int. J. Syst. Evol. Microbiol.">
        <title>The Global Catalogue of Microorganisms (GCM) 10K type strain sequencing project: providing services to taxonomists for standard genome sequencing and annotation.</title>
        <authorList>
            <consortium name="The Broad Institute Genomics Platform"/>
            <consortium name="The Broad Institute Genome Sequencing Center for Infectious Disease"/>
            <person name="Wu L."/>
            <person name="Ma J."/>
        </authorList>
    </citation>
    <scope>NUCLEOTIDE SEQUENCE [LARGE SCALE GENOMIC DNA]</scope>
    <source>
        <strain evidence="3">XZYJ18</strain>
    </source>
</reference>
<evidence type="ECO:0000256" key="1">
    <source>
        <dbReference type="SAM" id="MobiDB-lite"/>
    </source>
</evidence>
<sequence>MAGIAAVPVGLRRAAGLSGALPGRGAAAVVEVVGAAVGRPGTALVAGPAGGRPAGAGAPGAGAFGAGAAGAAPRGGPAGAPRGGAGAGPAGAAPRG</sequence>
<evidence type="ECO:0000313" key="2">
    <source>
        <dbReference type="EMBL" id="MFC5139458.1"/>
    </source>
</evidence>
<dbReference type="EMBL" id="JBHSKG010000007">
    <property type="protein sequence ID" value="MFC5139458.1"/>
    <property type="molecule type" value="Genomic_DNA"/>
</dbReference>
<accession>A0ABV9ZCY0</accession>
<proteinExistence type="predicted"/>
<evidence type="ECO:0000313" key="3">
    <source>
        <dbReference type="Proteomes" id="UP001596175"/>
    </source>
</evidence>
<gene>
    <name evidence="2" type="ORF">ACFPK1_14540</name>
</gene>
<feature type="compositionally biased region" description="Gly residues" evidence="1">
    <location>
        <begin position="76"/>
        <end position="89"/>
    </location>
</feature>
<name>A0ABV9ZCY0_9PSEU</name>